<accession>A0A8T0XJK5</accession>
<sequence>MGIKEVVSVRAHLIRRTRGLFQISSPAGRRGGDLPWAEFRPAQWLSLLGLLRRIETRPATKRLSRRRPPLSSVAHSSVVPSPLPPKSKPYDERRRLPPPTRHLPCRLHLLSYGGDRRGFHVLALRGIAALGGRPSHCLPTACSAAPRPLTAVPDV</sequence>
<organism evidence="2 3">
    <name type="scientific">Panicum virgatum</name>
    <name type="common">Blackwell switchgrass</name>
    <dbReference type="NCBI Taxonomy" id="38727"/>
    <lineage>
        <taxon>Eukaryota</taxon>
        <taxon>Viridiplantae</taxon>
        <taxon>Streptophyta</taxon>
        <taxon>Embryophyta</taxon>
        <taxon>Tracheophyta</taxon>
        <taxon>Spermatophyta</taxon>
        <taxon>Magnoliopsida</taxon>
        <taxon>Liliopsida</taxon>
        <taxon>Poales</taxon>
        <taxon>Poaceae</taxon>
        <taxon>PACMAD clade</taxon>
        <taxon>Panicoideae</taxon>
        <taxon>Panicodae</taxon>
        <taxon>Paniceae</taxon>
        <taxon>Panicinae</taxon>
        <taxon>Panicum</taxon>
        <taxon>Panicum sect. Hiantes</taxon>
    </lineage>
</organism>
<proteinExistence type="predicted"/>
<feature type="region of interest" description="Disordered" evidence="1">
    <location>
        <begin position="60"/>
        <end position="98"/>
    </location>
</feature>
<evidence type="ECO:0000313" key="3">
    <source>
        <dbReference type="Proteomes" id="UP000823388"/>
    </source>
</evidence>
<gene>
    <name evidence="2" type="ORF">PVAP13_1KG504300</name>
</gene>
<evidence type="ECO:0000313" key="2">
    <source>
        <dbReference type="EMBL" id="KAG2657504.1"/>
    </source>
</evidence>
<reference evidence="2" key="1">
    <citation type="submission" date="2020-05" db="EMBL/GenBank/DDBJ databases">
        <title>WGS assembly of Panicum virgatum.</title>
        <authorList>
            <person name="Lovell J.T."/>
            <person name="Jenkins J."/>
            <person name="Shu S."/>
            <person name="Juenger T.E."/>
            <person name="Schmutz J."/>
        </authorList>
    </citation>
    <scope>NUCLEOTIDE SEQUENCE</scope>
    <source>
        <strain evidence="2">AP13</strain>
    </source>
</reference>
<comment type="caution">
    <text evidence="2">The sequence shown here is derived from an EMBL/GenBank/DDBJ whole genome shotgun (WGS) entry which is preliminary data.</text>
</comment>
<keyword evidence="3" id="KW-1185">Reference proteome</keyword>
<dbReference type="AlphaFoldDB" id="A0A8T0XJK5"/>
<dbReference type="Proteomes" id="UP000823388">
    <property type="component" value="Chromosome 1K"/>
</dbReference>
<name>A0A8T0XJK5_PANVG</name>
<feature type="compositionally biased region" description="Low complexity" evidence="1">
    <location>
        <begin position="69"/>
        <end position="80"/>
    </location>
</feature>
<dbReference type="EMBL" id="CM029037">
    <property type="protein sequence ID" value="KAG2657504.1"/>
    <property type="molecule type" value="Genomic_DNA"/>
</dbReference>
<protein>
    <submittedName>
        <fullName evidence="2">Uncharacterized protein</fullName>
    </submittedName>
</protein>
<evidence type="ECO:0000256" key="1">
    <source>
        <dbReference type="SAM" id="MobiDB-lite"/>
    </source>
</evidence>